<keyword evidence="1" id="KW-0534">Nitrate assimilation</keyword>
<dbReference type="PANTHER" id="PTHR43680">
    <property type="entry name" value="NITRATE REDUCTASE MOLYBDENUM COFACTOR ASSEMBLY CHAPERONE"/>
    <property type="match status" value="1"/>
</dbReference>
<dbReference type="NCBIfam" id="TIGR00684">
    <property type="entry name" value="narJ"/>
    <property type="match status" value="1"/>
</dbReference>
<protein>
    <submittedName>
        <fullName evidence="2">Nitrate reductase molybdenum cofactor assembly chaperone</fullName>
    </submittedName>
</protein>
<dbReference type="Pfam" id="PF02613">
    <property type="entry name" value="Nitrate_red_del"/>
    <property type="match status" value="1"/>
</dbReference>
<dbReference type="Proteomes" id="UP001165492">
    <property type="component" value="Unassembled WGS sequence"/>
</dbReference>
<comment type="caution">
    <text evidence="2">The sequence shown here is derived from an EMBL/GenBank/DDBJ whole genome shotgun (WGS) entry which is preliminary data.</text>
</comment>
<sequence length="181" mass="20648">MIDKEMLQFLSILLQYPKSSWLEINQLRTLASRLEHLPKKENVYTFLDYLDHRSCEELAAEYVDTFDFSEHCNLYITSLLCPDDRKRGQVLADLKAIYLQAGLEVATEELPDYLPLLLEFLAIANQESCNQVLEIVGPGMDKLWQQLKEKHSPYATLLEVCVESTVPVACVKTVHIGGDLS</sequence>
<evidence type="ECO:0000313" key="2">
    <source>
        <dbReference type="EMBL" id="MCC5464848.1"/>
    </source>
</evidence>
<dbReference type="InterPro" id="IPR020945">
    <property type="entry name" value="DMSO/NO3_reduct_chaperone"/>
</dbReference>
<evidence type="ECO:0000256" key="1">
    <source>
        <dbReference type="ARBA" id="ARBA00023063"/>
    </source>
</evidence>
<evidence type="ECO:0000313" key="3">
    <source>
        <dbReference type="Proteomes" id="UP001165492"/>
    </source>
</evidence>
<reference evidence="2" key="1">
    <citation type="submission" date="2021-11" db="EMBL/GenBank/DDBJ databases">
        <title>Description of a new species Pelosinus isolated from the bottom sediments of Lake Baikal.</title>
        <authorList>
            <person name="Zakharyuk A."/>
        </authorList>
    </citation>
    <scope>NUCLEOTIDE SEQUENCE</scope>
    <source>
        <strain evidence="2">Bkl1</strain>
    </source>
</reference>
<gene>
    <name evidence="2" type="primary">narJ</name>
    <name evidence="2" type="ORF">LMF89_05615</name>
</gene>
<dbReference type="EMBL" id="JAJHJB010000005">
    <property type="protein sequence ID" value="MCC5464848.1"/>
    <property type="molecule type" value="Genomic_DNA"/>
</dbReference>
<dbReference type="SUPFAM" id="SSF89155">
    <property type="entry name" value="TorD-like"/>
    <property type="match status" value="1"/>
</dbReference>
<dbReference type="InterPro" id="IPR036411">
    <property type="entry name" value="TorD-like_sf"/>
</dbReference>
<dbReference type="PANTHER" id="PTHR43680:SF2">
    <property type="entry name" value="NITRATE REDUCTASE MOLYBDENUM COFACTOR ASSEMBLY CHAPERONE NARJ"/>
    <property type="match status" value="1"/>
</dbReference>
<dbReference type="Gene3D" id="1.10.3480.10">
    <property type="entry name" value="TorD-like"/>
    <property type="match status" value="1"/>
</dbReference>
<dbReference type="InterPro" id="IPR003765">
    <property type="entry name" value="NO3_reductase_chaperone_NarJ"/>
</dbReference>
<keyword evidence="3" id="KW-1185">Reference proteome</keyword>
<name>A0ABS8HNR5_9FIRM</name>
<proteinExistence type="predicted"/>
<dbReference type="RefSeq" id="WP_229534255.1">
    <property type="nucleotide sequence ID" value="NZ_JAJHJB010000005.1"/>
</dbReference>
<accession>A0ABS8HNR5</accession>
<organism evidence="2 3">
    <name type="scientific">Pelosinus baikalensis</name>
    <dbReference type="NCBI Taxonomy" id="2892015"/>
    <lineage>
        <taxon>Bacteria</taxon>
        <taxon>Bacillati</taxon>
        <taxon>Bacillota</taxon>
        <taxon>Negativicutes</taxon>
        <taxon>Selenomonadales</taxon>
        <taxon>Sporomusaceae</taxon>
        <taxon>Pelosinus</taxon>
    </lineage>
</organism>